<sequence>MERFPAENQKRRKKSQADASHCDDMEDEDLELFRIVVEDLRVKSTVGWQNAVKTLNTALTHFERDESQRFLDQAFYKIVNIMLDQHSSKIGHFEKSCVTQTLMVAIPLVVAQLKTGRFAQGLPVLVMVFNKKRTFYKDLRTSAMMGSYWNKVSGAPEVRAQCIAAFAEAQGFQLLLETLESILKAITGGNVSSGICGVEIKEGDKVDAADMSEMMEGDDIRILLQAMLEFRSSVPDTVAYRICSDQDIDYYQHQSQYEEFILHFGIDSAAATHFLS</sequence>
<dbReference type="Proteomes" id="UP001209570">
    <property type="component" value="Unassembled WGS sequence"/>
</dbReference>
<evidence type="ECO:0000313" key="2">
    <source>
        <dbReference type="EMBL" id="KAJ0410203.1"/>
    </source>
</evidence>
<protein>
    <submittedName>
        <fullName evidence="2">Uncharacterized protein</fullName>
    </submittedName>
</protein>
<keyword evidence="3" id="KW-1185">Reference proteome</keyword>
<gene>
    <name evidence="2" type="ORF">P43SY_002535</name>
</gene>
<evidence type="ECO:0000256" key="1">
    <source>
        <dbReference type="SAM" id="MobiDB-lite"/>
    </source>
</evidence>
<dbReference type="AlphaFoldDB" id="A0AAD5MJI8"/>
<organism evidence="2 3">
    <name type="scientific">Pythium insidiosum</name>
    <name type="common">Pythiosis disease agent</name>
    <dbReference type="NCBI Taxonomy" id="114742"/>
    <lineage>
        <taxon>Eukaryota</taxon>
        <taxon>Sar</taxon>
        <taxon>Stramenopiles</taxon>
        <taxon>Oomycota</taxon>
        <taxon>Peronosporomycetes</taxon>
        <taxon>Pythiales</taxon>
        <taxon>Pythiaceae</taxon>
        <taxon>Pythium</taxon>
    </lineage>
</organism>
<accession>A0AAD5MJI8</accession>
<name>A0AAD5MJI8_PYTIN</name>
<feature type="region of interest" description="Disordered" evidence="1">
    <location>
        <begin position="1"/>
        <end position="23"/>
    </location>
</feature>
<dbReference type="EMBL" id="JAKCXM010000001">
    <property type="protein sequence ID" value="KAJ0410203.1"/>
    <property type="molecule type" value="Genomic_DNA"/>
</dbReference>
<reference evidence="2" key="1">
    <citation type="submission" date="2021-12" db="EMBL/GenBank/DDBJ databases">
        <title>Prjna785345.</title>
        <authorList>
            <person name="Rujirawat T."/>
            <person name="Krajaejun T."/>
        </authorList>
    </citation>
    <scope>NUCLEOTIDE SEQUENCE</scope>
    <source>
        <strain evidence="2">Pi057C3</strain>
    </source>
</reference>
<proteinExistence type="predicted"/>
<evidence type="ECO:0000313" key="3">
    <source>
        <dbReference type="Proteomes" id="UP001209570"/>
    </source>
</evidence>
<comment type="caution">
    <text evidence="2">The sequence shown here is derived from an EMBL/GenBank/DDBJ whole genome shotgun (WGS) entry which is preliminary data.</text>
</comment>